<gene>
    <name evidence="1" type="ORF">MNBD_ALPHA01-2301</name>
</gene>
<dbReference type="AlphaFoldDB" id="A0A3B0SKF7"/>
<evidence type="ECO:0008006" key="2">
    <source>
        <dbReference type="Google" id="ProtNLM"/>
    </source>
</evidence>
<protein>
    <recommendedName>
        <fullName evidence="2">Lipoprotein</fullName>
    </recommendedName>
</protein>
<dbReference type="PROSITE" id="PS51257">
    <property type="entry name" value="PROKAR_LIPOPROTEIN"/>
    <property type="match status" value="1"/>
</dbReference>
<accession>A0A3B0SKF7</accession>
<proteinExistence type="predicted"/>
<reference evidence="1" key="1">
    <citation type="submission" date="2018-06" db="EMBL/GenBank/DDBJ databases">
        <authorList>
            <person name="Zhirakovskaya E."/>
        </authorList>
    </citation>
    <scope>NUCLEOTIDE SEQUENCE</scope>
</reference>
<evidence type="ECO:0000313" key="1">
    <source>
        <dbReference type="EMBL" id="VAW05898.1"/>
    </source>
</evidence>
<sequence length="73" mass="8043">MTRLLFTITLVIFITACSEKMAQEICSARDNCTLVCPDGTITKSYPPKCPINDRDLLPPPNDNVGIEGMEGNR</sequence>
<organism evidence="1">
    <name type="scientific">hydrothermal vent metagenome</name>
    <dbReference type="NCBI Taxonomy" id="652676"/>
    <lineage>
        <taxon>unclassified sequences</taxon>
        <taxon>metagenomes</taxon>
        <taxon>ecological metagenomes</taxon>
    </lineage>
</organism>
<name>A0A3B0SKF7_9ZZZZ</name>
<dbReference type="EMBL" id="UOEJ01000223">
    <property type="protein sequence ID" value="VAW05898.1"/>
    <property type="molecule type" value="Genomic_DNA"/>
</dbReference>